<gene>
    <name evidence="2" type="ORF">PEDI_51020</name>
</gene>
<keyword evidence="3" id="KW-1185">Reference proteome</keyword>
<dbReference type="Pfam" id="PF00144">
    <property type="entry name" value="Beta-lactamase"/>
    <property type="match status" value="1"/>
</dbReference>
<sequence>MSKKPENKIFTSGISTQTTPLSKAKSPLSWKEIKTIKDRFSVPNWQSAGDDGVYVNMHLNEFVNVDMAMPTHTERHIPRAINPELGNTSFQLQDGSQTPTLEEYLADDYNRVQGVMMAHQGKVIFEAYPGMNPNDYHIWMSTSKTTVGTLCILLESEGLIDLEKPVSFYATDLKGTAWDEVSMKDALNMATGLDLEETTAAFSDPHSWIEQFFGSLFSRDPKSNWLGILRTVKPIEGEKPGDRFRYSTAVTQALTLAIQEVTGHSFKDVFNAKIWSKIGVGHPFMVGNTGDGVAVGGGTVNTTLEDALKYAMMYTPSWHVVSSERVITPEILERIRTLGDPKAYQGSEEEQYSLEWTGDLGERNATQWDQVWADGAMFKHGNMHQGIYVDADRDFCAFVFATSPNERSDKMPGFMRAVAKRVAGK</sequence>
<comment type="caution">
    <text evidence="2">The sequence shown here is derived from an EMBL/GenBank/DDBJ whole genome shotgun (WGS) entry which is preliminary data.</text>
</comment>
<dbReference type="AlphaFoldDB" id="A0AAN4W5M7"/>
<dbReference type="InterPro" id="IPR050789">
    <property type="entry name" value="Diverse_Enzym_Activities"/>
</dbReference>
<dbReference type="PANTHER" id="PTHR43283">
    <property type="entry name" value="BETA-LACTAMASE-RELATED"/>
    <property type="match status" value="1"/>
</dbReference>
<feature type="domain" description="Beta-lactamase-related" evidence="1">
    <location>
        <begin position="115"/>
        <end position="410"/>
    </location>
</feature>
<evidence type="ECO:0000259" key="1">
    <source>
        <dbReference type="Pfam" id="PF00144"/>
    </source>
</evidence>
<dbReference type="GO" id="GO:0016787">
    <property type="term" value="F:hydrolase activity"/>
    <property type="evidence" value="ECO:0007669"/>
    <property type="project" value="UniProtKB-KW"/>
</dbReference>
<dbReference type="InterPro" id="IPR012338">
    <property type="entry name" value="Beta-lactam/transpept-like"/>
</dbReference>
<dbReference type="Gene3D" id="3.40.710.10">
    <property type="entry name" value="DD-peptidase/beta-lactamase superfamily"/>
    <property type="match status" value="1"/>
</dbReference>
<reference evidence="2 3" key="1">
    <citation type="submission" date="2021-12" db="EMBL/GenBank/DDBJ databases">
        <title>Genome sequencing of bacteria with rrn-lacking chromosome and rrn-plasmid.</title>
        <authorList>
            <person name="Anda M."/>
            <person name="Iwasaki W."/>
        </authorList>
    </citation>
    <scope>NUCLEOTIDE SEQUENCE [LARGE SCALE GENOMIC DNA]</scope>
    <source>
        <strain evidence="2 3">NBRC 15940</strain>
    </source>
</reference>
<dbReference type="PANTHER" id="PTHR43283:SF7">
    <property type="entry name" value="BETA-LACTAMASE-RELATED DOMAIN-CONTAINING PROTEIN"/>
    <property type="match status" value="1"/>
</dbReference>
<dbReference type="InterPro" id="IPR001466">
    <property type="entry name" value="Beta-lactam-related"/>
</dbReference>
<dbReference type="RefSeq" id="WP_338239610.1">
    <property type="nucleotide sequence ID" value="NZ_BQKE01000006.1"/>
</dbReference>
<organism evidence="2 3">
    <name type="scientific">Persicobacter diffluens</name>
    <dbReference type="NCBI Taxonomy" id="981"/>
    <lineage>
        <taxon>Bacteria</taxon>
        <taxon>Pseudomonadati</taxon>
        <taxon>Bacteroidota</taxon>
        <taxon>Cytophagia</taxon>
        <taxon>Cytophagales</taxon>
        <taxon>Persicobacteraceae</taxon>
        <taxon>Persicobacter</taxon>
    </lineage>
</organism>
<accession>A0AAN4W5M7</accession>
<evidence type="ECO:0000313" key="2">
    <source>
        <dbReference type="EMBL" id="GJM64550.1"/>
    </source>
</evidence>
<evidence type="ECO:0000313" key="3">
    <source>
        <dbReference type="Proteomes" id="UP001310022"/>
    </source>
</evidence>
<proteinExistence type="predicted"/>
<dbReference type="EMBL" id="BQKE01000006">
    <property type="protein sequence ID" value="GJM64550.1"/>
    <property type="molecule type" value="Genomic_DNA"/>
</dbReference>
<dbReference type="Proteomes" id="UP001310022">
    <property type="component" value="Unassembled WGS sequence"/>
</dbReference>
<name>A0AAN4W5M7_9BACT</name>
<keyword evidence="2" id="KW-0378">Hydrolase</keyword>
<dbReference type="SUPFAM" id="SSF56601">
    <property type="entry name" value="beta-lactamase/transpeptidase-like"/>
    <property type="match status" value="1"/>
</dbReference>
<protein>
    <submittedName>
        <fullName evidence="2">6-aminohexanoate-dimer hydrolase</fullName>
    </submittedName>
</protein>